<dbReference type="AlphaFoldDB" id="A0A9P4LRA3"/>
<keyword evidence="3" id="KW-1185">Reference proteome</keyword>
<evidence type="ECO:0000313" key="2">
    <source>
        <dbReference type="EMBL" id="KAF2083355.1"/>
    </source>
</evidence>
<reference evidence="2" key="1">
    <citation type="journal article" date="2020" name="Stud. Mycol.">
        <title>101 Dothideomycetes genomes: a test case for predicting lifestyles and emergence of pathogens.</title>
        <authorList>
            <person name="Haridas S."/>
            <person name="Albert R."/>
            <person name="Binder M."/>
            <person name="Bloem J."/>
            <person name="Labutti K."/>
            <person name="Salamov A."/>
            <person name="Andreopoulos B."/>
            <person name="Baker S."/>
            <person name="Barry K."/>
            <person name="Bills G."/>
            <person name="Bluhm B."/>
            <person name="Cannon C."/>
            <person name="Castanera R."/>
            <person name="Culley D."/>
            <person name="Daum C."/>
            <person name="Ezra D."/>
            <person name="Gonzalez J."/>
            <person name="Henrissat B."/>
            <person name="Kuo A."/>
            <person name="Liang C."/>
            <person name="Lipzen A."/>
            <person name="Lutzoni F."/>
            <person name="Magnuson J."/>
            <person name="Mondo S."/>
            <person name="Nolan M."/>
            <person name="Ohm R."/>
            <person name="Pangilinan J."/>
            <person name="Park H.-J."/>
            <person name="Ramirez L."/>
            <person name="Alfaro M."/>
            <person name="Sun H."/>
            <person name="Tritt A."/>
            <person name="Yoshinaga Y."/>
            <person name="Zwiers L.-H."/>
            <person name="Turgeon B."/>
            <person name="Goodwin S."/>
            <person name="Spatafora J."/>
            <person name="Crous P."/>
            <person name="Grigoriev I."/>
        </authorList>
    </citation>
    <scope>NUCLEOTIDE SEQUENCE</scope>
    <source>
        <strain evidence="2">CBS 121410</strain>
    </source>
</reference>
<comment type="caution">
    <text evidence="2">The sequence shown here is derived from an EMBL/GenBank/DDBJ whole genome shotgun (WGS) entry which is preliminary data.</text>
</comment>
<proteinExistence type="predicted"/>
<evidence type="ECO:0000259" key="1">
    <source>
        <dbReference type="Pfam" id="PF00085"/>
    </source>
</evidence>
<dbReference type="EMBL" id="ML978797">
    <property type="protein sequence ID" value="KAF2083355.1"/>
    <property type="molecule type" value="Genomic_DNA"/>
</dbReference>
<organism evidence="2 3">
    <name type="scientific">Saccharata proteae CBS 121410</name>
    <dbReference type="NCBI Taxonomy" id="1314787"/>
    <lineage>
        <taxon>Eukaryota</taxon>
        <taxon>Fungi</taxon>
        <taxon>Dikarya</taxon>
        <taxon>Ascomycota</taxon>
        <taxon>Pezizomycotina</taxon>
        <taxon>Dothideomycetes</taxon>
        <taxon>Dothideomycetes incertae sedis</taxon>
        <taxon>Botryosphaeriales</taxon>
        <taxon>Saccharataceae</taxon>
        <taxon>Saccharata</taxon>
    </lineage>
</organism>
<dbReference type="OrthoDB" id="19690at2759"/>
<dbReference type="Pfam" id="PF00085">
    <property type="entry name" value="Thioredoxin"/>
    <property type="match status" value="1"/>
</dbReference>
<dbReference type="SUPFAM" id="SSF52833">
    <property type="entry name" value="Thioredoxin-like"/>
    <property type="match status" value="1"/>
</dbReference>
<gene>
    <name evidence="2" type="ORF">K490DRAFT_69889</name>
</gene>
<feature type="domain" description="Thioredoxin" evidence="1">
    <location>
        <begin position="46"/>
        <end position="134"/>
    </location>
</feature>
<sequence length="173" mass="19401">MTLIKPALRPAKRILYLTPRWSRCFASTPKNEAKNRIYTNVRSPPEFHDLLLLSARRPLITLWTANWCPSCNDVAPVLKELIEDGVGEDVGGVGYVQVEDDAMTIGDLPFTYRINSMPTLMAFSRQEAQFDTKVTRVEDMKNRGFLTEWIEKEARRGGSGGGGGSLFGNWFGS</sequence>
<dbReference type="InterPro" id="IPR013766">
    <property type="entry name" value="Thioredoxin_domain"/>
</dbReference>
<protein>
    <recommendedName>
        <fullName evidence="1">Thioredoxin domain-containing protein</fullName>
    </recommendedName>
</protein>
<dbReference type="Proteomes" id="UP000799776">
    <property type="component" value="Unassembled WGS sequence"/>
</dbReference>
<dbReference type="InterPro" id="IPR036249">
    <property type="entry name" value="Thioredoxin-like_sf"/>
</dbReference>
<accession>A0A9P4LRA3</accession>
<name>A0A9P4LRA3_9PEZI</name>
<dbReference type="CDD" id="cd02947">
    <property type="entry name" value="TRX_family"/>
    <property type="match status" value="1"/>
</dbReference>
<evidence type="ECO:0000313" key="3">
    <source>
        <dbReference type="Proteomes" id="UP000799776"/>
    </source>
</evidence>
<dbReference type="Gene3D" id="3.40.30.10">
    <property type="entry name" value="Glutaredoxin"/>
    <property type="match status" value="1"/>
</dbReference>